<dbReference type="PANTHER" id="PTHR46558:SF13">
    <property type="entry name" value="HTH-TYPE TRANSCRIPTIONAL REGULATOR IMMR"/>
    <property type="match status" value="1"/>
</dbReference>
<dbReference type="CDD" id="cd00093">
    <property type="entry name" value="HTH_XRE"/>
    <property type="match status" value="1"/>
</dbReference>
<keyword evidence="1" id="KW-0238">DNA-binding</keyword>
<reference evidence="3 4" key="1">
    <citation type="submission" date="2023-07" db="EMBL/GenBank/DDBJ databases">
        <title>Genomic Encyclopedia of Type Strains, Phase IV (KMG-IV): sequencing the most valuable type-strain genomes for metagenomic binning, comparative biology and taxonomic classification.</title>
        <authorList>
            <person name="Goeker M."/>
        </authorList>
    </citation>
    <scope>NUCLEOTIDE SEQUENCE [LARGE SCALE GENOMIC DNA]</scope>
    <source>
        <strain evidence="3 4">DSM 16784</strain>
    </source>
</reference>
<comment type="caution">
    <text evidence="3">The sequence shown here is derived from an EMBL/GenBank/DDBJ whole genome shotgun (WGS) entry which is preliminary data.</text>
</comment>
<dbReference type="Proteomes" id="UP001230220">
    <property type="component" value="Unassembled WGS sequence"/>
</dbReference>
<evidence type="ECO:0000313" key="3">
    <source>
        <dbReference type="EMBL" id="MDQ0362025.1"/>
    </source>
</evidence>
<feature type="domain" description="HTH cro/C1-type" evidence="2">
    <location>
        <begin position="8"/>
        <end position="62"/>
    </location>
</feature>
<evidence type="ECO:0000259" key="2">
    <source>
        <dbReference type="PROSITE" id="PS50943"/>
    </source>
</evidence>
<accession>A0ABU0E5D5</accession>
<dbReference type="InterPro" id="IPR001387">
    <property type="entry name" value="Cro/C1-type_HTH"/>
</dbReference>
<evidence type="ECO:0000313" key="4">
    <source>
        <dbReference type="Proteomes" id="UP001230220"/>
    </source>
</evidence>
<organism evidence="3 4">
    <name type="scientific">Breznakia pachnodae</name>
    <dbReference type="NCBI Taxonomy" id="265178"/>
    <lineage>
        <taxon>Bacteria</taxon>
        <taxon>Bacillati</taxon>
        <taxon>Bacillota</taxon>
        <taxon>Erysipelotrichia</taxon>
        <taxon>Erysipelotrichales</taxon>
        <taxon>Erysipelotrichaceae</taxon>
        <taxon>Breznakia</taxon>
    </lineage>
</organism>
<dbReference type="PANTHER" id="PTHR46558">
    <property type="entry name" value="TRACRIPTIONAL REGULATORY PROTEIN-RELATED-RELATED"/>
    <property type="match status" value="1"/>
</dbReference>
<dbReference type="InterPro" id="IPR010982">
    <property type="entry name" value="Lambda_DNA-bd_dom_sf"/>
</dbReference>
<dbReference type="Pfam" id="PF01381">
    <property type="entry name" value="HTH_3"/>
    <property type="match status" value="1"/>
</dbReference>
<dbReference type="EMBL" id="JAUSUR010000005">
    <property type="protein sequence ID" value="MDQ0362025.1"/>
    <property type="molecule type" value="Genomic_DNA"/>
</dbReference>
<evidence type="ECO:0000256" key="1">
    <source>
        <dbReference type="ARBA" id="ARBA00023125"/>
    </source>
</evidence>
<dbReference type="SUPFAM" id="SSF47413">
    <property type="entry name" value="lambda repressor-like DNA-binding domains"/>
    <property type="match status" value="1"/>
</dbReference>
<gene>
    <name evidence="3" type="ORF">J2S15_002778</name>
</gene>
<sequence length="177" mass="20531">MLDIGANIKMFRTANNLSQEDLADKLHVSRQTISKWELNKSTPNLEYLLQLKGIFAITFDQLLADTIIKENSMKKAILFVHNYRTQEIPGHNYKPVLDYATGDLIENITKVYPEYDWRPAKRTEINDILQNEEIDFVLITPVMKSYLSDVKEIYSGEVRVMRSDEYGKITKPPFGKI</sequence>
<dbReference type="RefSeq" id="WP_307409265.1">
    <property type="nucleotide sequence ID" value="NZ_JAUSUR010000005.1"/>
</dbReference>
<keyword evidence="4" id="KW-1185">Reference proteome</keyword>
<dbReference type="PROSITE" id="PS50943">
    <property type="entry name" value="HTH_CROC1"/>
    <property type="match status" value="1"/>
</dbReference>
<dbReference type="SMART" id="SM00530">
    <property type="entry name" value="HTH_XRE"/>
    <property type="match status" value="1"/>
</dbReference>
<dbReference type="Gene3D" id="1.10.260.40">
    <property type="entry name" value="lambda repressor-like DNA-binding domains"/>
    <property type="match status" value="1"/>
</dbReference>
<protein>
    <submittedName>
        <fullName evidence="3">Transcriptional regulator with XRE-family HTH domain</fullName>
    </submittedName>
</protein>
<proteinExistence type="predicted"/>
<name>A0ABU0E5D5_9FIRM</name>